<organism evidence="2 3">
    <name type="scientific">Marinicrinis lubricantis</name>
    <dbReference type="NCBI Taxonomy" id="2086470"/>
    <lineage>
        <taxon>Bacteria</taxon>
        <taxon>Bacillati</taxon>
        <taxon>Bacillota</taxon>
        <taxon>Bacilli</taxon>
        <taxon>Bacillales</taxon>
        <taxon>Paenibacillaceae</taxon>
    </lineage>
</organism>
<comment type="caution">
    <text evidence="2">The sequence shown here is derived from an EMBL/GenBank/DDBJ whole genome shotgun (WGS) entry which is preliminary data.</text>
</comment>
<evidence type="ECO:0000313" key="3">
    <source>
        <dbReference type="Proteomes" id="UP001596250"/>
    </source>
</evidence>
<reference evidence="3" key="1">
    <citation type="journal article" date="2019" name="Int. J. Syst. Evol. Microbiol.">
        <title>The Global Catalogue of Microorganisms (GCM) 10K type strain sequencing project: providing services to taxonomists for standard genome sequencing and annotation.</title>
        <authorList>
            <consortium name="The Broad Institute Genomics Platform"/>
            <consortium name="The Broad Institute Genome Sequencing Center for Infectious Disease"/>
            <person name="Wu L."/>
            <person name="Ma J."/>
        </authorList>
    </citation>
    <scope>NUCLEOTIDE SEQUENCE [LARGE SCALE GENOMIC DNA]</scope>
    <source>
        <strain evidence="3">CCM 8749</strain>
    </source>
</reference>
<keyword evidence="3" id="KW-1185">Reference proteome</keyword>
<proteinExistence type="predicted"/>
<dbReference type="EMBL" id="JBHSQV010000187">
    <property type="protein sequence ID" value="MFC5989146.1"/>
    <property type="molecule type" value="Genomic_DNA"/>
</dbReference>
<evidence type="ECO:0008006" key="4">
    <source>
        <dbReference type="Google" id="ProtNLM"/>
    </source>
</evidence>
<name>A0ABW1IVW4_9BACL</name>
<keyword evidence="1" id="KW-0472">Membrane</keyword>
<dbReference type="Proteomes" id="UP001596250">
    <property type="component" value="Unassembled WGS sequence"/>
</dbReference>
<gene>
    <name evidence="2" type="ORF">ACFPXP_22300</name>
</gene>
<feature type="transmembrane region" description="Helical" evidence="1">
    <location>
        <begin position="14"/>
        <end position="36"/>
    </location>
</feature>
<evidence type="ECO:0000256" key="1">
    <source>
        <dbReference type="SAM" id="Phobius"/>
    </source>
</evidence>
<keyword evidence="1" id="KW-0812">Transmembrane</keyword>
<dbReference type="RefSeq" id="WP_379896710.1">
    <property type="nucleotide sequence ID" value="NZ_CBCSCT010000002.1"/>
</dbReference>
<sequence length="56" mass="6168">MTGLFRNPTFCKQFLAAFTSQLGTVIGNMAFAYYLVDTYSERPSLATTAELMTYGG</sequence>
<keyword evidence="1" id="KW-1133">Transmembrane helix</keyword>
<evidence type="ECO:0000313" key="2">
    <source>
        <dbReference type="EMBL" id="MFC5989146.1"/>
    </source>
</evidence>
<protein>
    <recommendedName>
        <fullName evidence="4">MFS transporter</fullName>
    </recommendedName>
</protein>
<accession>A0ABW1IVW4</accession>